<dbReference type="EMBL" id="OW240916">
    <property type="protein sequence ID" value="CAH2296395.1"/>
    <property type="molecule type" value="Genomic_DNA"/>
</dbReference>
<dbReference type="Gene3D" id="3.30.70.1820">
    <property type="entry name" value="L1 transposable element, RRM domain"/>
    <property type="match status" value="1"/>
</dbReference>
<dbReference type="InterPro" id="IPR004244">
    <property type="entry name" value="Transposase_22"/>
</dbReference>
<organism evidence="2 3">
    <name type="scientific">Pelobates cultripes</name>
    <name type="common">Western spadefoot toad</name>
    <dbReference type="NCBI Taxonomy" id="61616"/>
    <lineage>
        <taxon>Eukaryota</taxon>
        <taxon>Metazoa</taxon>
        <taxon>Chordata</taxon>
        <taxon>Craniata</taxon>
        <taxon>Vertebrata</taxon>
        <taxon>Euteleostomi</taxon>
        <taxon>Amphibia</taxon>
        <taxon>Batrachia</taxon>
        <taxon>Anura</taxon>
        <taxon>Pelobatoidea</taxon>
        <taxon>Pelobatidae</taxon>
        <taxon>Pelobates</taxon>
    </lineage>
</organism>
<dbReference type="PANTHER" id="PTHR11505">
    <property type="entry name" value="L1 TRANSPOSABLE ELEMENT-RELATED"/>
    <property type="match status" value="1"/>
</dbReference>
<feature type="coiled-coil region" evidence="1">
    <location>
        <begin position="15"/>
        <end position="49"/>
    </location>
</feature>
<evidence type="ECO:0000313" key="2">
    <source>
        <dbReference type="EMBL" id="CAH2296395.1"/>
    </source>
</evidence>
<evidence type="ECO:0000313" key="3">
    <source>
        <dbReference type="Proteomes" id="UP001295444"/>
    </source>
</evidence>
<evidence type="ECO:0000256" key="1">
    <source>
        <dbReference type="SAM" id="Coils"/>
    </source>
</evidence>
<accession>A0AAD1SE67</accession>
<proteinExistence type="predicted"/>
<dbReference type="AlphaFoldDB" id="A0AAD1SE67"/>
<reference evidence="2" key="1">
    <citation type="submission" date="2022-03" db="EMBL/GenBank/DDBJ databases">
        <authorList>
            <person name="Alioto T."/>
            <person name="Alioto T."/>
            <person name="Gomez Garrido J."/>
        </authorList>
    </citation>
    <scope>NUCLEOTIDE SEQUENCE</scope>
</reference>
<sequence>MGDLMARIQATESKTEEVMETVHTHEAELQNLRDQLRYLEEFNEDLNNKTCRNNIRVRGLPETVSTELLPETLTTIFQNLIPDAIAADLLMDHVHHALRALSTKSSNPQDVIVRMHYYHIKERIMCTTRDTPVDVEGVHIQLYQDLAPNILKRRKDLRPLIQHLHQHGLPICLGTPL</sequence>
<protein>
    <submittedName>
        <fullName evidence="2">Uncharacterized protein</fullName>
    </submittedName>
</protein>
<keyword evidence="1" id="KW-0175">Coiled coil</keyword>
<name>A0AAD1SE67_PELCU</name>
<dbReference type="Proteomes" id="UP001295444">
    <property type="component" value="Chromosome 05"/>
</dbReference>
<keyword evidence="3" id="KW-1185">Reference proteome</keyword>
<gene>
    <name evidence="2" type="ORF">PECUL_23A042369</name>
</gene>